<organism evidence="2">
    <name type="scientific">Salmonella enterica</name>
    <name type="common">Salmonella choleraesuis</name>
    <dbReference type="NCBI Taxonomy" id="28901"/>
    <lineage>
        <taxon>Bacteria</taxon>
        <taxon>Pseudomonadati</taxon>
        <taxon>Pseudomonadota</taxon>
        <taxon>Gammaproteobacteria</taxon>
        <taxon>Enterobacterales</taxon>
        <taxon>Enterobacteriaceae</taxon>
        <taxon>Salmonella</taxon>
    </lineage>
</organism>
<evidence type="ECO:0000313" key="2">
    <source>
        <dbReference type="EMBL" id="MIU28031.1"/>
    </source>
</evidence>
<accession>A0A402V122</accession>
<protein>
    <submittedName>
        <fullName evidence="2">Uncharacterized protein</fullName>
    </submittedName>
</protein>
<reference evidence="2" key="1">
    <citation type="submission" date="2018-07" db="EMBL/GenBank/DDBJ databases">
        <authorList>
            <consortium name="GenomeTrakr network: Whole genome sequencing for foodborne pathogen traceback"/>
        </authorList>
    </citation>
    <scope>NUCLEOTIDE SEQUENCE [LARGE SCALE GENOMIC DNA]</scope>
    <source>
        <strain evidence="2">MOD1-Lipp-451</strain>
    </source>
</reference>
<comment type="caution">
    <text evidence="2">The sequence shown here is derived from an EMBL/GenBank/DDBJ whole genome shotgun (WGS) entry which is preliminary data.</text>
</comment>
<proteinExistence type="predicted"/>
<keyword evidence="1" id="KW-0472">Membrane</keyword>
<feature type="transmembrane region" description="Helical" evidence="1">
    <location>
        <begin position="48"/>
        <end position="69"/>
    </location>
</feature>
<keyword evidence="1" id="KW-1133">Transmembrane helix</keyword>
<keyword evidence="1" id="KW-0812">Transmembrane</keyword>
<evidence type="ECO:0000256" key="1">
    <source>
        <dbReference type="SAM" id="Phobius"/>
    </source>
</evidence>
<feature type="transmembrane region" description="Helical" evidence="1">
    <location>
        <begin position="75"/>
        <end position="97"/>
    </location>
</feature>
<dbReference type="EMBL" id="RSTY01000029">
    <property type="protein sequence ID" value="MIU28031.1"/>
    <property type="molecule type" value="Genomic_DNA"/>
</dbReference>
<gene>
    <name evidence="2" type="ORF">ATR96_24840</name>
</gene>
<dbReference type="Proteomes" id="UP000885302">
    <property type="component" value="Unassembled WGS sequence"/>
</dbReference>
<sequence>MNGDLEKLVDELESFDSSIRHLPIAEQQRLRKNRRDSMDKKANQTRKIAMIGLVFMIPAVVWFVCTWYNNTVYENSLAIILTMTLSPLAMLLADFLFKKYN</sequence>
<dbReference type="AlphaFoldDB" id="A0A402V122"/>
<name>A0A402V122_SALER</name>